<dbReference type="PROSITE" id="PS50850">
    <property type="entry name" value="MFS"/>
    <property type="match status" value="1"/>
</dbReference>
<feature type="transmembrane region" description="Helical" evidence="6">
    <location>
        <begin position="207"/>
        <end position="226"/>
    </location>
</feature>
<organism evidence="8 9">
    <name type="scientific">Thermopolyspora flexuosa</name>
    <dbReference type="NCBI Taxonomy" id="103836"/>
    <lineage>
        <taxon>Bacteria</taxon>
        <taxon>Bacillati</taxon>
        <taxon>Actinomycetota</taxon>
        <taxon>Actinomycetes</taxon>
        <taxon>Streptosporangiales</taxon>
        <taxon>Streptosporangiaceae</taxon>
        <taxon>Thermopolyspora</taxon>
    </lineage>
</organism>
<evidence type="ECO:0000256" key="3">
    <source>
        <dbReference type="ARBA" id="ARBA00022692"/>
    </source>
</evidence>
<dbReference type="GO" id="GO:0022857">
    <property type="term" value="F:transmembrane transporter activity"/>
    <property type="evidence" value="ECO:0007669"/>
    <property type="project" value="InterPro"/>
</dbReference>
<evidence type="ECO:0000313" key="8">
    <source>
        <dbReference type="EMBL" id="TQM76116.1"/>
    </source>
</evidence>
<dbReference type="Proteomes" id="UP000319213">
    <property type="component" value="Unassembled WGS sequence"/>
</dbReference>
<sequence>MTAASDPGESASPRPGVRNPNLMVGVLAFCGSIVALMQTLVVPILPELPRIFDAPAEDTSWIMTATLLAAAVSHPVVGRLGDMYGKRRMVLAVLSLMVTGSVICGLSTSLPWVVAGRALQGLAIGVVPLGISIMRDNLSPERLGSAMALMSATLGFGGAIGLPLAAVIAEHAHWHALFWVSGSVGALDIVLVYLFVRESPVRARARFDLLGAVWLTIGLSCLLLGITKGGSWGWGSAATLGLFAAAAVLLPAWGVYELRRPAPLVDLRTSARRPVLFTNLASVLVGFSIMVMSLVLPHVLQAPAATGYGFGLSMLEAGLVLGPSGVVSMVLPPVSARISRRYGPKVSLMLGGILMGVTYFVAAVTLDALWKIVITSSVIGAGLALAYAAMPDLIMRAVPVTETAAANGLNALMRAVGTSTSSAVTSAVMANMTITLGPVALTSLAGIQTAMVIAGAVGLLGVLVAALIPARPAVPERAATGAPARSAAA</sequence>
<feature type="transmembrane region" description="Helical" evidence="6">
    <location>
        <begin position="308"/>
        <end position="334"/>
    </location>
</feature>
<dbReference type="Pfam" id="PF07690">
    <property type="entry name" value="MFS_1"/>
    <property type="match status" value="1"/>
</dbReference>
<feature type="transmembrane region" description="Helical" evidence="6">
    <location>
        <begin position="21"/>
        <end position="41"/>
    </location>
</feature>
<dbReference type="GO" id="GO:0005886">
    <property type="term" value="C:plasma membrane"/>
    <property type="evidence" value="ECO:0007669"/>
    <property type="project" value="UniProtKB-SubCell"/>
</dbReference>
<evidence type="ECO:0000256" key="6">
    <source>
        <dbReference type="SAM" id="Phobius"/>
    </source>
</evidence>
<proteinExistence type="predicted"/>
<name>A0A543IZW1_9ACTN</name>
<feature type="transmembrane region" description="Helical" evidence="6">
    <location>
        <begin position="174"/>
        <end position="195"/>
    </location>
</feature>
<dbReference type="PANTHER" id="PTHR42718">
    <property type="entry name" value="MAJOR FACILITATOR SUPERFAMILY MULTIDRUG TRANSPORTER MFSC"/>
    <property type="match status" value="1"/>
</dbReference>
<feature type="transmembrane region" description="Helical" evidence="6">
    <location>
        <begin position="411"/>
        <end position="434"/>
    </location>
</feature>
<keyword evidence="5 6" id="KW-0472">Membrane</keyword>
<feature type="transmembrane region" description="Helical" evidence="6">
    <location>
        <begin position="346"/>
        <end position="366"/>
    </location>
</feature>
<dbReference type="SUPFAM" id="SSF103473">
    <property type="entry name" value="MFS general substrate transporter"/>
    <property type="match status" value="1"/>
</dbReference>
<comment type="subcellular location">
    <subcellularLocation>
        <location evidence="1">Cell membrane</location>
        <topology evidence="1">Multi-pass membrane protein</topology>
    </subcellularLocation>
</comment>
<dbReference type="Gene3D" id="1.20.1250.20">
    <property type="entry name" value="MFS general substrate transporter like domains"/>
    <property type="match status" value="1"/>
</dbReference>
<dbReference type="InterPro" id="IPR011701">
    <property type="entry name" value="MFS"/>
</dbReference>
<dbReference type="AlphaFoldDB" id="A0A543IZW1"/>
<feature type="transmembrane region" description="Helical" evidence="6">
    <location>
        <begin position="446"/>
        <end position="468"/>
    </location>
</feature>
<dbReference type="InterPro" id="IPR020846">
    <property type="entry name" value="MFS_dom"/>
</dbReference>
<comment type="caution">
    <text evidence="8">The sequence shown here is derived from an EMBL/GenBank/DDBJ whole genome shotgun (WGS) entry which is preliminary data.</text>
</comment>
<dbReference type="CDD" id="cd17504">
    <property type="entry name" value="MFS_MMR_MDR_like"/>
    <property type="match status" value="1"/>
</dbReference>
<keyword evidence="3 6" id="KW-0812">Transmembrane</keyword>
<feature type="transmembrane region" description="Helical" evidence="6">
    <location>
        <begin position="114"/>
        <end position="134"/>
    </location>
</feature>
<feature type="domain" description="Major facilitator superfamily (MFS) profile" evidence="7">
    <location>
        <begin position="23"/>
        <end position="473"/>
    </location>
</feature>
<feature type="transmembrane region" description="Helical" evidence="6">
    <location>
        <begin position="89"/>
        <end position="108"/>
    </location>
</feature>
<dbReference type="RefSeq" id="WP_229788315.1">
    <property type="nucleotide sequence ID" value="NZ_BMPV01000001.1"/>
</dbReference>
<keyword evidence="9" id="KW-1185">Reference proteome</keyword>
<dbReference type="PANTHER" id="PTHR42718:SF9">
    <property type="entry name" value="MAJOR FACILITATOR SUPERFAMILY MULTIDRUG TRANSPORTER MFSC"/>
    <property type="match status" value="1"/>
</dbReference>
<feature type="transmembrane region" description="Helical" evidence="6">
    <location>
        <begin position="146"/>
        <end position="168"/>
    </location>
</feature>
<protein>
    <submittedName>
        <fullName evidence="8">MFS transporter</fullName>
    </submittedName>
</protein>
<feature type="transmembrane region" description="Helical" evidence="6">
    <location>
        <begin position="232"/>
        <end position="256"/>
    </location>
</feature>
<keyword evidence="2" id="KW-0813">Transport</keyword>
<evidence type="ECO:0000256" key="1">
    <source>
        <dbReference type="ARBA" id="ARBA00004651"/>
    </source>
</evidence>
<dbReference type="Gene3D" id="1.20.1720.10">
    <property type="entry name" value="Multidrug resistance protein D"/>
    <property type="match status" value="1"/>
</dbReference>
<keyword evidence="4 6" id="KW-1133">Transmembrane helix</keyword>
<feature type="transmembrane region" description="Helical" evidence="6">
    <location>
        <begin position="61"/>
        <end position="77"/>
    </location>
</feature>
<evidence type="ECO:0000256" key="4">
    <source>
        <dbReference type="ARBA" id="ARBA00022989"/>
    </source>
</evidence>
<dbReference type="EMBL" id="VFPQ01000001">
    <property type="protein sequence ID" value="TQM76116.1"/>
    <property type="molecule type" value="Genomic_DNA"/>
</dbReference>
<reference evidence="8 9" key="1">
    <citation type="submission" date="2019-06" db="EMBL/GenBank/DDBJ databases">
        <title>Sequencing the genomes of 1000 actinobacteria strains.</title>
        <authorList>
            <person name="Klenk H.-P."/>
        </authorList>
    </citation>
    <scope>NUCLEOTIDE SEQUENCE [LARGE SCALE GENOMIC DNA]</scope>
    <source>
        <strain evidence="8 9">DSM 43186</strain>
    </source>
</reference>
<feature type="transmembrane region" description="Helical" evidence="6">
    <location>
        <begin position="372"/>
        <end position="390"/>
    </location>
</feature>
<gene>
    <name evidence="8" type="ORF">FHX40_2840</name>
</gene>
<evidence type="ECO:0000256" key="2">
    <source>
        <dbReference type="ARBA" id="ARBA00022448"/>
    </source>
</evidence>
<dbReference type="InterPro" id="IPR036259">
    <property type="entry name" value="MFS_trans_sf"/>
</dbReference>
<evidence type="ECO:0000313" key="9">
    <source>
        <dbReference type="Proteomes" id="UP000319213"/>
    </source>
</evidence>
<evidence type="ECO:0000256" key="5">
    <source>
        <dbReference type="ARBA" id="ARBA00023136"/>
    </source>
</evidence>
<accession>A0A543IZW1</accession>
<feature type="transmembrane region" description="Helical" evidence="6">
    <location>
        <begin position="276"/>
        <end position="296"/>
    </location>
</feature>
<evidence type="ECO:0000259" key="7">
    <source>
        <dbReference type="PROSITE" id="PS50850"/>
    </source>
</evidence>